<dbReference type="GO" id="GO:0046872">
    <property type="term" value="F:metal ion binding"/>
    <property type="evidence" value="ECO:0007669"/>
    <property type="project" value="UniProtKB-KW"/>
</dbReference>
<dbReference type="InterPro" id="IPR001433">
    <property type="entry name" value="OxRdtase_FAD/NAD-bd"/>
</dbReference>
<feature type="domain" description="FAD-binding FR-type" evidence="14">
    <location>
        <begin position="197"/>
        <end position="299"/>
    </location>
</feature>
<dbReference type="AlphaFoldDB" id="A0A418VM66"/>
<dbReference type="PANTHER" id="PTHR47354">
    <property type="entry name" value="NADH OXIDOREDUCTASE HCR"/>
    <property type="match status" value="1"/>
</dbReference>
<dbReference type="InterPro" id="IPR039261">
    <property type="entry name" value="FNR_nucleotide-bd"/>
</dbReference>
<feature type="transmembrane region" description="Helical" evidence="13">
    <location>
        <begin position="38"/>
        <end position="59"/>
    </location>
</feature>
<keyword evidence="8 13" id="KW-1133">Transmembrane helix</keyword>
<dbReference type="GO" id="GO:0051537">
    <property type="term" value="F:2 iron, 2 sulfur cluster binding"/>
    <property type="evidence" value="ECO:0007669"/>
    <property type="project" value="UniProtKB-KW"/>
</dbReference>
<evidence type="ECO:0000256" key="1">
    <source>
        <dbReference type="ARBA" id="ARBA00001974"/>
    </source>
</evidence>
<dbReference type="RefSeq" id="WP_119855392.1">
    <property type="nucleotide sequence ID" value="NZ_QYYD01000003.1"/>
</dbReference>
<dbReference type="GO" id="GO:0016020">
    <property type="term" value="C:membrane"/>
    <property type="evidence" value="ECO:0007669"/>
    <property type="project" value="UniProtKB-SubCell"/>
</dbReference>
<keyword evidence="10" id="KW-0408">Iron</keyword>
<sequence>MASASSRLQRWSIPLLTLAVPLGFVVWAFPVGPAPIRAAGIVAGWLGCGLLLVSLLLMLREPRLAGWLGGLERMYRWHHVTGVSAYVLLLLHPLALAASNFGASPVIAWQTLSPSSESWPIWSGWLGLLLLMAGLAATFLPGIRYDIWRALHALLGAGVLIGLVHLILLGIDEPVLPILAAAAAILGWRLVRGDLGLAARPYIVATVRSLTERSVEVALRPLAEPATVTPGQFVLVAFGDGPAYRGCGEFHPFTVSSSGSDGELHLAVKALGDCTRRMLSITPGVAARVIGGFGGLLGEAEAAPQLWIAGGIGVTPFVAMLHDHPSRQPVRLLYFYRSEGDAIYLSELRAMAASDPHLTLQPVATGDELPDLGGLLPEAGALMDVECCLCGPPGLIAAAQQALEARGVTARHIHSENFEFR</sequence>
<dbReference type="InterPro" id="IPR013112">
    <property type="entry name" value="FAD-bd_8"/>
</dbReference>
<protein>
    <submittedName>
        <fullName evidence="15">Oxidoreductase</fullName>
    </submittedName>
</protein>
<reference evidence="15 16" key="1">
    <citation type="submission" date="2018-09" db="EMBL/GenBank/DDBJ databases">
        <title>Draft genome sequence of Rhodopseudomonas palustris 2.1.18.</title>
        <authorList>
            <person name="Robertson S.L."/>
            <person name="Meyer T.E."/>
            <person name="Kyndt J.A."/>
        </authorList>
    </citation>
    <scope>NUCLEOTIDE SEQUENCE [LARGE SCALE GENOMIC DNA]</scope>
    <source>
        <strain evidence="15 16">2.1.18</strain>
    </source>
</reference>
<dbReference type="GO" id="GO:0050660">
    <property type="term" value="F:flavin adenine dinucleotide binding"/>
    <property type="evidence" value="ECO:0007669"/>
    <property type="project" value="TreeGrafter"/>
</dbReference>
<dbReference type="SUPFAM" id="SSF52343">
    <property type="entry name" value="Ferredoxin reductase-like, C-terminal NADP-linked domain"/>
    <property type="match status" value="1"/>
</dbReference>
<evidence type="ECO:0000256" key="5">
    <source>
        <dbReference type="ARBA" id="ARBA00022714"/>
    </source>
</evidence>
<organism evidence="15 16">
    <name type="scientific">Rhodopseudomonas palustris</name>
    <dbReference type="NCBI Taxonomy" id="1076"/>
    <lineage>
        <taxon>Bacteria</taxon>
        <taxon>Pseudomonadati</taxon>
        <taxon>Pseudomonadota</taxon>
        <taxon>Alphaproteobacteria</taxon>
        <taxon>Hyphomicrobiales</taxon>
        <taxon>Nitrobacteraceae</taxon>
        <taxon>Rhodopseudomonas</taxon>
    </lineage>
</organism>
<gene>
    <name evidence="15" type="ORF">D4Q52_04800</name>
</gene>
<evidence type="ECO:0000313" key="15">
    <source>
        <dbReference type="EMBL" id="RJF77142.1"/>
    </source>
</evidence>
<keyword evidence="3" id="KW-0285">Flavoprotein</keyword>
<comment type="cofactor">
    <cofactor evidence="1">
        <name>FAD</name>
        <dbReference type="ChEBI" id="CHEBI:57692"/>
    </cofactor>
</comment>
<keyword evidence="12 13" id="KW-0472">Membrane</keyword>
<keyword evidence="7" id="KW-0274">FAD</keyword>
<dbReference type="InterPro" id="IPR017927">
    <property type="entry name" value="FAD-bd_FR_type"/>
</dbReference>
<evidence type="ECO:0000256" key="13">
    <source>
        <dbReference type="SAM" id="Phobius"/>
    </source>
</evidence>
<dbReference type="InterPro" id="IPR017938">
    <property type="entry name" value="Riboflavin_synthase-like_b-brl"/>
</dbReference>
<evidence type="ECO:0000259" key="14">
    <source>
        <dbReference type="PROSITE" id="PS51384"/>
    </source>
</evidence>
<feature type="transmembrane region" description="Helical" evidence="13">
    <location>
        <begin position="80"/>
        <end position="99"/>
    </location>
</feature>
<evidence type="ECO:0000256" key="7">
    <source>
        <dbReference type="ARBA" id="ARBA00022827"/>
    </source>
</evidence>
<dbReference type="PROSITE" id="PS51384">
    <property type="entry name" value="FAD_FR"/>
    <property type="match status" value="1"/>
</dbReference>
<dbReference type="OrthoDB" id="9792185at2"/>
<evidence type="ECO:0000256" key="8">
    <source>
        <dbReference type="ARBA" id="ARBA00022989"/>
    </source>
</evidence>
<dbReference type="Pfam" id="PF01794">
    <property type="entry name" value="Ferric_reduct"/>
    <property type="match status" value="1"/>
</dbReference>
<dbReference type="PANTHER" id="PTHR47354:SF8">
    <property type="entry name" value="1,2-PHENYLACETYL-COA EPOXIDASE, SUBUNIT E"/>
    <property type="match status" value="1"/>
</dbReference>
<accession>A0A418VM66</accession>
<evidence type="ECO:0000256" key="4">
    <source>
        <dbReference type="ARBA" id="ARBA00022692"/>
    </source>
</evidence>
<evidence type="ECO:0000256" key="10">
    <source>
        <dbReference type="ARBA" id="ARBA00023004"/>
    </source>
</evidence>
<dbReference type="InterPro" id="IPR013130">
    <property type="entry name" value="Fe3_Rdtase_TM_dom"/>
</dbReference>
<evidence type="ECO:0000256" key="6">
    <source>
        <dbReference type="ARBA" id="ARBA00022723"/>
    </source>
</evidence>
<dbReference type="SUPFAM" id="SSF63380">
    <property type="entry name" value="Riboflavin synthase domain-like"/>
    <property type="match status" value="1"/>
</dbReference>
<name>A0A418VM66_RHOPL</name>
<dbReference type="Pfam" id="PF00175">
    <property type="entry name" value="NAD_binding_1"/>
    <property type="match status" value="1"/>
</dbReference>
<feature type="transmembrane region" description="Helical" evidence="13">
    <location>
        <begin position="147"/>
        <end position="168"/>
    </location>
</feature>
<feature type="transmembrane region" description="Helical" evidence="13">
    <location>
        <begin position="119"/>
        <end position="140"/>
    </location>
</feature>
<dbReference type="EMBL" id="QYYD01000003">
    <property type="protein sequence ID" value="RJF77142.1"/>
    <property type="molecule type" value="Genomic_DNA"/>
</dbReference>
<proteinExistence type="predicted"/>
<dbReference type="InterPro" id="IPR050415">
    <property type="entry name" value="MRET"/>
</dbReference>
<comment type="subcellular location">
    <subcellularLocation>
        <location evidence="2">Membrane</location>
        <topology evidence="2">Multi-pass membrane protein</topology>
    </subcellularLocation>
</comment>
<evidence type="ECO:0000313" key="16">
    <source>
        <dbReference type="Proteomes" id="UP000285523"/>
    </source>
</evidence>
<comment type="caution">
    <text evidence="15">The sequence shown here is derived from an EMBL/GenBank/DDBJ whole genome shotgun (WGS) entry which is preliminary data.</text>
</comment>
<evidence type="ECO:0000256" key="9">
    <source>
        <dbReference type="ARBA" id="ARBA00023002"/>
    </source>
</evidence>
<keyword evidence="5" id="KW-0001">2Fe-2S</keyword>
<keyword evidence="4 13" id="KW-0812">Transmembrane</keyword>
<evidence type="ECO:0000256" key="3">
    <source>
        <dbReference type="ARBA" id="ARBA00022630"/>
    </source>
</evidence>
<evidence type="ECO:0000256" key="11">
    <source>
        <dbReference type="ARBA" id="ARBA00023014"/>
    </source>
</evidence>
<keyword evidence="9" id="KW-0560">Oxidoreductase</keyword>
<evidence type="ECO:0000256" key="2">
    <source>
        <dbReference type="ARBA" id="ARBA00004141"/>
    </source>
</evidence>
<dbReference type="Gene3D" id="3.40.50.80">
    <property type="entry name" value="Nucleotide-binding domain of ferredoxin-NADP reductase (FNR) module"/>
    <property type="match status" value="1"/>
</dbReference>
<dbReference type="Gene3D" id="2.40.30.10">
    <property type="entry name" value="Translation factors"/>
    <property type="match status" value="1"/>
</dbReference>
<dbReference type="Pfam" id="PF08022">
    <property type="entry name" value="FAD_binding_8"/>
    <property type="match status" value="1"/>
</dbReference>
<keyword evidence="11" id="KW-0411">Iron-sulfur</keyword>
<evidence type="ECO:0000256" key="12">
    <source>
        <dbReference type="ARBA" id="ARBA00023136"/>
    </source>
</evidence>
<dbReference type="Proteomes" id="UP000285523">
    <property type="component" value="Unassembled WGS sequence"/>
</dbReference>
<keyword evidence="6" id="KW-0479">Metal-binding</keyword>
<dbReference type="GO" id="GO:0016491">
    <property type="term" value="F:oxidoreductase activity"/>
    <property type="evidence" value="ECO:0007669"/>
    <property type="project" value="UniProtKB-KW"/>
</dbReference>